<feature type="chain" id="PRO_5047176621" description="Lipocalin-like domain-containing protein" evidence="1">
    <location>
        <begin position="20"/>
        <end position="128"/>
    </location>
</feature>
<evidence type="ECO:0000313" key="3">
    <source>
        <dbReference type="Proteomes" id="UP001212170"/>
    </source>
</evidence>
<comment type="caution">
    <text evidence="2">The sequence shown here is derived from an EMBL/GenBank/DDBJ whole genome shotgun (WGS) entry which is preliminary data.</text>
</comment>
<feature type="signal peptide" evidence="1">
    <location>
        <begin position="1"/>
        <end position="19"/>
    </location>
</feature>
<keyword evidence="1" id="KW-0732">Signal</keyword>
<reference evidence="2 3" key="1">
    <citation type="journal article" date="2023" name="Chemosphere">
        <title>Whole genome analysis of Flavobacterium aziz-sancarii sp. nov., isolated from Ardley Island (Antarctica), revealed a rich resistome and bioremediation potential.</title>
        <authorList>
            <person name="Otur C."/>
            <person name="Okay S."/>
            <person name="Kurt-Kizildogan A."/>
        </authorList>
    </citation>
    <scope>NUCLEOTIDE SEQUENCE [LARGE SCALE GENOMIC DNA]</scope>
    <source>
        <strain evidence="2 3">AC</strain>
    </source>
</reference>
<proteinExistence type="predicted"/>
<evidence type="ECO:0000313" key="2">
    <source>
        <dbReference type="EMBL" id="MDA6068239.1"/>
    </source>
</evidence>
<protein>
    <recommendedName>
        <fullName evidence="4">Lipocalin-like domain-containing protein</fullName>
    </recommendedName>
</protein>
<organism evidence="2 3">
    <name type="scientific">Flavobacterium azizsancarii</name>
    <dbReference type="NCBI Taxonomy" id="2961580"/>
    <lineage>
        <taxon>Bacteria</taxon>
        <taxon>Pseudomonadati</taxon>
        <taxon>Bacteroidota</taxon>
        <taxon>Flavobacteriia</taxon>
        <taxon>Flavobacteriales</taxon>
        <taxon>Flavobacteriaceae</taxon>
        <taxon>Flavobacterium</taxon>
    </lineage>
</organism>
<sequence>MKKLFLVMLLLLQIATIFGQNQNQDPSSKKIIGTWYVDANRNTKWIFSQDGKVYNYDKDIFKVMYRYTVSHNCGNSSDDTIEFITLMGKDGNEFCFRINSINENKNGILSLTKMDNMESLKFVNNLKT</sequence>
<dbReference type="Proteomes" id="UP001212170">
    <property type="component" value="Unassembled WGS sequence"/>
</dbReference>
<keyword evidence="3" id="KW-1185">Reference proteome</keyword>
<gene>
    <name evidence="2" type="ORF">NJT12_01280</name>
</gene>
<name>A0ABT4W6S3_9FLAO</name>
<accession>A0ABT4W6S3</accession>
<evidence type="ECO:0000256" key="1">
    <source>
        <dbReference type="SAM" id="SignalP"/>
    </source>
</evidence>
<evidence type="ECO:0008006" key="4">
    <source>
        <dbReference type="Google" id="ProtNLM"/>
    </source>
</evidence>
<dbReference type="EMBL" id="JAMZNK010000002">
    <property type="protein sequence ID" value="MDA6068239.1"/>
    <property type="molecule type" value="Genomic_DNA"/>
</dbReference>
<dbReference type="RefSeq" id="WP_271334117.1">
    <property type="nucleotide sequence ID" value="NZ_JAMZNK010000002.1"/>
</dbReference>